<gene>
    <name evidence="2" type="ORF">AB4874_06400</name>
</gene>
<feature type="transmembrane region" description="Helical" evidence="1">
    <location>
        <begin position="156"/>
        <end position="175"/>
    </location>
</feature>
<comment type="caution">
    <text evidence="2">The sequence shown here is derived from an EMBL/GenBank/DDBJ whole genome shotgun (WGS) entry which is preliminary data.</text>
</comment>
<keyword evidence="3" id="KW-1185">Reference proteome</keyword>
<evidence type="ECO:0000313" key="2">
    <source>
        <dbReference type="EMBL" id="MEX1661281.1"/>
    </source>
</evidence>
<feature type="transmembrane region" description="Helical" evidence="1">
    <location>
        <begin position="23"/>
        <end position="46"/>
    </location>
</feature>
<dbReference type="RefSeq" id="WP_368391357.1">
    <property type="nucleotide sequence ID" value="NZ_JBFRYC010000003.1"/>
</dbReference>
<feature type="transmembrane region" description="Helical" evidence="1">
    <location>
        <begin position="187"/>
        <end position="207"/>
    </location>
</feature>
<proteinExistence type="predicted"/>
<protein>
    <submittedName>
        <fullName evidence="2">NrsF family protein</fullName>
    </submittedName>
</protein>
<keyword evidence="1" id="KW-0812">Transmembrane</keyword>
<dbReference type="EMBL" id="JBFRYC010000003">
    <property type="protein sequence ID" value="MEX1661281.1"/>
    <property type="molecule type" value="Genomic_DNA"/>
</dbReference>
<organism evidence="2 3">
    <name type="scientific">Thioclava arctica</name>
    <dbReference type="NCBI Taxonomy" id="3238301"/>
    <lineage>
        <taxon>Bacteria</taxon>
        <taxon>Pseudomonadati</taxon>
        <taxon>Pseudomonadota</taxon>
        <taxon>Alphaproteobacteria</taxon>
        <taxon>Rhodobacterales</taxon>
        <taxon>Paracoccaceae</taxon>
        <taxon>Thioclava</taxon>
    </lineage>
</organism>
<dbReference type="Proteomes" id="UP001557465">
    <property type="component" value="Unassembled WGS sequence"/>
</dbReference>
<feature type="transmembrane region" description="Helical" evidence="1">
    <location>
        <begin position="89"/>
        <end position="107"/>
    </location>
</feature>
<keyword evidence="1" id="KW-0472">Membrane</keyword>
<accession>A0ABV3TI95</accession>
<reference evidence="2 3" key="1">
    <citation type="journal article" date="2011" name="Int. J. Syst. Evol. Microbiol.">
        <title>Zhongshania antarctica gen. nov., sp. nov. and Zhongshania guokunii sp. nov., gammaproteobacteria respectively isolated from coastal attached (fast) ice and surface seawater of the Antarctic.</title>
        <authorList>
            <person name="Li H.J."/>
            <person name="Zhang X.Y."/>
            <person name="Chen C.X."/>
            <person name="Zhang Y.J."/>
            <person name="Gao Z.M."/>
            <person name="Yu Y."/>
            <person name="Chen X.L."/>
            <person name="Chen B."/>
            <person name="Zhang Y.Z."/>
        </authorList>
    </citation>
    <scope>NUCLEOTIDE SEQUENCE [LARGE SCALE GENOMIC DNA]</scope>
    <source>
        <strain evidence="2 3">15-R06ZXC-3</strain>
    </source>
</reference>
<feature type="transmembrane region" description="Helical" evidence="1">
    <location>
        <begin position="122"/>
        <end position="144"/>
    </location>
</feature>
<keyword evidence="1" id="KW-1133">Transmembrane helix</keyword>
<name>A0ABV3TI95_9RHOB</name>
<evidence type="ECO:0000313" key="3">
    <source>
        <dbReference type="Proteomes" id="UP001557465"/>
    </source>
</evidence>
<dbReference type="Pfam" id="PF06532">
    <property type="entry name" value="NrsF"/>
    <property type="match status" value="1"/>
</dbReference>
<feature type="transmembrane region" description="Helical" evidence="1">
    <location>
        <begin position="58"/>
        <end position="77"/>
    </location>
</feature>
<dbReference type="InterPro" id="IPR009495">
    <property type="entry name" value="NrsF"/>
</dbReference>
<sequence>MKTDDLLNMLGSDRVAEPLPGAVLWRLLLPAALFSFAAMAVGLGVRFPLSQTLLSPEVLPKLALPLLLGILAAPLALRLAQPLARARLAWLWIIPMLGLGLLVFAYLTTPSQARMMEFTGKTILPCLVSIPALSVPLLAAFLVALRRGAVMAPMRAGLIAGLAAGGLGTAIYALHCTEDSPLFYVTWYGAGIAITAGLGALIGRSVLRW</sequence>
<evidence type="ECO:0000256" key="1">
    <source>
        <dbReference type="SAM" id="Phobius"/>
    </source>
</evidence>